<gene>
    <name evidence="1" type="ORF">PoB_001008300</name>
</gene>
<evidence type="ECO:0000313" key="1">
    <source>
        <dbReference type="EMBL" id="GFN83577.1"/>
    </source>
</evidence>
<evidence type="ECO:0000313" key="2">
    <source>
        <dbReference type="Proteomes" id="UP000735302"/>
    </source>
</evidence>
<accession>A0AAV3YMJ8</accession>
<reference evidence="1 2" key="1">
    <citation type="journal article" date="2021" name="Elife">
        <title>Chloroplast acquisition without the gene transfer in kleptoplastic sea slugs, Plakobranchus ocellatus.</title>
        <authorList>
            <person name="Maeda T."/>
            <person name="Takahashi S."/>
            <person name="Yoshida T."/>
            <person name="Shimamura S."/>
            <person name="Takaki Y."/>
            <person name="Nagai Y."/>
            <person name="Toyoda A."/>
            <person name="Suzuki Y."/>
            <person name="Arimoto A."/>
            <person name="Ishii H."/>
            <person name="Satoh N."/>
            <person name="Nishiyama T."/>
            <person name="Hasebe M."/>
            <person name="Maruyama T."/>
            <person name="Minagawa J."/>
            <person name="Obokata J."/>
            <person name="Shigenobu S."/>
        </authorList>
    </citation>
    <scope>NUCLEOTIDE SEQUENCE [LARGE SCALE GENOMIC DNA]</scope>
</reference>
<sequence length="74" mass="8068">MTSTPGLDGFIFLEEGYRVSGHLSGQAAGGRARTRDKLQFQGQLRDPLCHHSANQVQESSTGYSIILIGMYLVV</sequence>
<keyword evidence="2" id="KW-1185">Reference proteome</keyword>
<comment type="caution">
    <text evidence="1">The sequence shown here is derived from an EMBL/GenBank/DDBJ whole genome shotgun (WGS) entry which is preliminary data.</text>
</comment>
<organism evidence="1 2">
    <name type="scientific">Plakobranchus ocellatus</name>
    <dbReference type="NCBI Taxonomy" id="259542"/>
    <lineage>
        <taxon>Eukaryota</taxon>
        <taxon>Metazoa</taxon>
        <taxon>Spiralia</taxon>
        <taxon>Lophotrochozoa</taxon>
        <taxon>Mollusca</taxon>
        <taxon>Gastropoda</taxon>
        <taxon>Heterobranchia</taxon>
        <taxon>Euthyneura</taxon>
        <taxon>Panpulmonata</taxon>
        <taxon>Sacoglossa</taxon>
        <taxon>Placobranchoidea</taxon>
        <taxon>Plakobranchidae</taxon>
        <taxon>Plakobranchus</taxon>
    </lineage>
</organism>
<dbReference type="AlphaFoldDB" id="A0AAV3YMJ8"/>
<dbReference type="EMBL" id="BLXT01001203">
    <property type="protein sequence ID" value="GFN83577.1"/>
    <property type="molecule type" value="Genomic_DNA"/>
</dbReference>
<dbReference type="Proteomes" id="UP000735302">
    <property type="component" value="Unassembled WGS sequence"/>
</dbReference>
<name>A0AAV3YMJ8_9GAST</name>
<protein>
    <submittedName>
        <fullName evidence="1">Uncharacterized protein</fullName>
    </submittedName>
</protein>
<proteinExistence type="predicted"/>